<evidence type="ECO:0000256" key="4">
    <source>
        <dbReference type="ARBA" id="ARBA00011534"/>
    </source>
</evidence>
<evidence type="ECO:0000256" key="7">
    <source>
        <dbReference type="ARBA" id="ARBA00022694"/>
    </source>
</evidence>
<keyword evidence="16" id="KW-1185">Reference proteome</keyword>
<feature type="compositionally biased region" description="Basic and acidic residues" evidence="14">
    <location>
        <begin position="194"/>
        <end position="215"/>
    </location>
</feature>
<accession>E9D7X8</accession>
<protein>
    <recommendedName>
        <fullName evidence="5">EKC/KEOPS complex subunit GON7</fullName>
    </recommendedName>
</protein>
<gene>
    <name evidence="15" type="ORF">CPSG_05930</name>
</gene>
<comment type="function">
    <text evidence="13">Component of the EKC/KEOPS complex that is required for the formation of a threonylcarbamoyl group on adenosine at position 37 (t(6)A37) in tRNAs that read codons beginning with adenine. The complex is probably involved in the transfer of the threonylcarbamoyl moiety of threonylcarbamoyl-AMP (TC-AMP) to the N6 group of A37. GON7 likely plays a supporting role to the catalytic subunit KAE1 in the complex. The EKC/KEOPS complex also promotes both telomere uncapping and telomere elongation. The complex is required for efficient recruitment of transcriptional coactivators.</text>
</comment>
<evidence type="ECO:0000256" key="14">
    <source>
        <dbReference type="SAM" id="MobiDB-lite"/>
    </source>
</evidence>
<feature type="compositionally biased region" description="Low complexity" evidence="14">
    <location>
        <begin position="143"/>
        <end position="163"/>
    </location>
</feature>
<comment type="subcellular location">
    <subcellularLocation>
        <location evidence="2">Chromosome</location>
        <location evidence="2">Telomere</location>
    </subcellularLocation>
    <subcellularLocation>
        <location evidence="1">Nucleus</location>
    </subcellularLocation>
</comment>
<keyword evidence="8" id="KW-0779">Telomere</keyword>
<keyword evidence="11" id="KW-0804">Transcription</keyword>
<dbReference type="GO" id="GO:0005634">
    <property type="term" value="C:nucleus"/>
    <property type="evidence" value="ECO:0007669"/>
    <property type="project" value="UniProtKB-SubCell"/>
</dbReference>
<proteinExistence type="inferred from homology"/>
<dbReference type="STRING" id="443226.E9D7X8"/>
<keyword evidence="6" id="KW-0158">Chromosome</keyword>
<evidence type="ECO:0000256" key="6">
    <source>
        <dbReference type="ARBA" id="ARBA00022454"/>
    </source>
</evidence>
<name>E9D7X8_COCPS</name>
<keyword evidence="12" id="KW-0539">Nucleus</keyword>
<dbReference type="HOGENOM" id="CLU_1209731_0_0_1"/>
<dbReference type="EMBL" id="GL636494">
    <property type="protein sequence ID" value="EFW17487.1"/>
    <property type="molecule type" value="Genomic_DNA"/>
</dbReference>
<evidence type="ECO:0000256" key="13">
    <source>
        <dbReference type="ARBA" id="ARBA00025393"/>
    </source>
</evidence>
<dbReference type="VEuPathDB" id="FungiDB:D8B26_000195"/>
<evidence type="ECO:0000256" key="9">
    <source>
        <dbReference type="ARBA" id="ARBA00023015"/>
    </source>
</evidence>
<dbReference type="eggNOG" id="ENOG502T1MI">
    <property type="taxonomic scope" value="Eukaryota"/>
</dbReference>
<evidence type="ECO:0000256" key="12">
    <source>
        <dbReference type="ARBA" id="ARBA00023242"/>
    </source>
</evidence>
<dbReference type="InterPro" id="IPR014849">
    <property type="entry name" value="EKC/KEOPS_Gon7"/>
</dbReference>
<dbReference type="Pfam" id="PF08738">
    <property type="entry name" value="Gon7"/>
    <property type="match status" value="1"/>
</dbReference>
<evidence type="ECO:0000256" key="11">
    <source>
        <dbReference type="ARBA" id="ARBA00023163"/>
    </source>
</evidence>
<evidence type="ECO:0000256" key="3">
    <source>
        <dbReference type="ARBA" id="ARBA00008529"/>
    </source>
</evidence>
<dbReference type="GO" id="GO:0000781">
    <property type="term" value="C:chromosome, telomeric region"/>
    <property type="evidence" value="ECO:0007669"/>
    <property type="project" value="UniProtKB-SubCell"/>
</dbReference>
<evidence type="ECO:0000256" key="10">
    <source>
        <dbReference type="ARBA" id="ARBA00023159"/>
    </source>
</evidence>
<dbReference type="OMA" id="DFRSPRW"/>
<feature type="compositionally biased region" description="Acidic residues" evidence="14">
    <location>
        <begin position="216"/>
        <end position="229"/>
    </location>
</feature>
<sequence>MASELLPPGARLVCTPIVLPPVADFRSPRWQQKDHRGTNDLRLFTPIHMLIGNNLYHSDLSRMVASPARLLSEPKSSLLPLMMPLHHNSTYPCSEDSSYHQLKINDFHSIMAPLPDTPAGRPPVLKAAYLAPATSPPDPAQPQAPLQHTFQHQLSTSLSSHTTDATARRTAYLSELRGAVVSLQGEVNAYLTARMEEDSARSARVEGKDETKEEENYGEEVVNEEEDED</sequence>
<organism evidence="16">
    <name type="scientific">Coccidioides posadasii (strain RMSCC 757 / Silveira)</name>
    <name type="common">Valley fever fungus</name>
    <dbReference type="NCBI Taxonomy" id="443226"/>
    <lineage>
        <taxon>Eukaryota</taxon>
        <taxon>Fungi</taxon>
        <taxon>Dikarya</taxon>
        <taxon>Ascomycota</taxon>
        <taxon>Pezizomycotina</taxon>
        <taxon>Eurotiomycetes</taxon>
        <taxon>Eurotiomycetidae</taxon>
        <taxon>Onygenales</taxon>
        <taxon>Onygenaceae</taxon>
        <taxon>Coccidioides</taxon>
    </lineage>
</organism>
<keyword evidence="9" id="KW-0805">Transcription regulation</keyword>
<reference evidence="16" key="2">
    <citation type="submission" date="2010-03" db="EMBL/GenBank/DDBJ databases">
        <title>The genome sequence of Coccidioides posadasii strain Silveira.</title>
        <authorList>
            <consortium name="The Broad Institute Genome Sequencing Center for Infectious Disease"/>
            <person name="Neafsey D."/>
            <person name="Orbach M."/>
            <person name="Henn M.R."/>
            <person name="Cole G.T."/>
            <person name="Galgiani J."/>
            <person name="Gardner M.J."/>
            <person name="Kirkland T.N."/>
            <person name="Taylor J.W."/>
            <person name="Young S.K."/>
            <person name="Zeng Q."/>
            <person name="Koehrsen M."/>
            <person name="Alvarado L."/>
            <person name="Berlin A."/>
            <person name="Borenstein D."/>
            <person name="Chapman S.B."/>
            <person name="Chen Z."/>
            <person name="Engels R."/>
            <person name="Freedman E."/>
            <person name="Gellesch M."/>
            <person name="Goldberg J."/>
            <person name="Griggs A."/>
            <person name="Gujja S."/>
            <person name="Heilman E."/>
            <person name="Heiman D."/>
            <person name="Howarth C."/>
            <person name="Jen D."/>
            <person name="Larson L."/>
            <person name="Mehta T."/>
            <person name="Neiman D."/>
            <person name="Park D."/>
            <person name="Pearson M."/>
            <person name="Richards J."/>
            <person name="Roberts A."/>
            <person name="Saif S."/>
            <person name="Shea T."/>
            <person name="Shenoy N."/>
            <person name="Sisk P."/>
            <person name="Stolte C."/>
            <person name="Sykes S."/>
            <person name="Walk T."/>
            <person name="White J."/>
            <person name="Yandava C."/>
            <person name="Haas B."/>
            <person name="Nusbaum C."/>
            <person name="Birren B."/>
        </authorList>
    </citation>
    <scope>NUCLEOTIDE SEQUENCE [LARGE SCALE GENOMIC DNA]</scope>
    <source>
        <strain evidence="16">RMSCC 757 / Silveira</strain>
    </source>
</reference>
<dbReference type="AlphaFoldDB" id="E9D7X8"/>
<feature type="region of interest" description="Disordered" evidence="14">
    <location>
        <begin position="133"/>
        <end position="164"/>
    </location>
</feature>
<evidence type="ECO:0000313" key="15">
    <source>
        <dbReference type="EMBL" id="EFW17487.1"/>
    </source>
</evidence>
<evidence type="ECO:0000256" key="8">
    <source>
        <dbReference type="ARBA" id="ARBA00022895"/>
    </source>
</evidence>
<keyword evidence="10" id="KW-0010">Activator</keyword>
<evidence type="ECO:0000256" key="1">
    <source>
        <dbReference type="ARBA" id="ARBA00004123"/>
    </source>
</evidence>
<evidence type="ECO:0000313" key="16">
    <source>
        <dbReference type="Proteomes" id="UP000002497"/>
    </source>
</evidence>
<comment type="similarity">
    <text evidence="3">Belongs to the GON7 family.</text>
</comment>
<evidence type="ECO:0000256" key="2">
    <source>
        <dbReference type="ARBA" id="ARBA00004574"/>
    </source>
</evidence>
<dbReference type="OrthoDB" id="4207318at2759"/>
<dbReference type="GO" id="GO:0008033">
    <property type="term" value="P:tRNA processing"/>
    <property type="evidence" value="ECO:0007669"/>
    <property type="project" value="UniProtKB-KW"/>
</dbReference>
<feature type="region of interest" description="Disordered" evidence="14">
    <location>
        <begin position="193"/>
        <end position="229"/>
    </location>
</feature>
<dbReference type="Proteomes" id="UP000002497">
    <property type="component" value="Unassembled WGS sequence"/>
</dbReference>
<comment type="subunit">
    <text evidence="4">Component of the EKC/KEOPS complex composed of at least BUD32, CGI121, GON7, KAE1 and PCC1; the whole complex dimerizes.</text>
</comment>
<evidence type="ECO:0000256" key="5">
    <source>
        <dbReference type="ARBA" id="ARBA00019746"/>
    </source>
</evidence>
<reference evidence="16" key="1">
    <citation type="journal article" date="2010" name="Genome Res.">
        <title>Population genomic sequencing of Coccidioides fungi reveals recent hybridization and transposon control.</title>
        <authorList>
            <person name="Neafsey D.E."/>
            <person name="Barker B.M."/>
            <person name="Sharpton T.J."/>
            <person name="Stajich J.E."/>
            <person name="Park D.J."/>
            <person name="Whiston E."/>
            <person name="Hung C.-Y."/>
            <person name="McMahan C."/>
            <person name="White J."/>
            <person name="Sykes S."/>
            <person name="Heiman D."/>
            <person name="Young S."/>
            <person name="Zeng Q."/>
            <person name="Abouelleil A."/>
            <person name="Aftuck L."/>
            <person name="Bessette D."/>
            <person name="Brown A."/>
            <person name="FitzGerald M."/>
            <person name="Lui A."/>
            <person name="Macdonald J.P."/>
            <person name="Priest M."/>
            <person name="Orbach M.J."/>
            <person name="Galgiani J.N."/>
            <person name="Kirkland T.N."/>
            <person name="Cole G.T."/>
            <person name="Birren B.W."/>
            <person name="Henn M.R."/>
            <person name="Taylor J.W."/>
            <person name="Rounsley S.D."/>
        </authorList>
    </citation>
    <scope>NUCLEOTIDE SEQUENCE [LARGE SCALE GENOMIC DNA]</scope>
    <source>
        <strain evidence="16">RMSCC 757 / Silveira</strain>
    </source>
</reference>
<keyword evidence="7" id="KW-0819">tRNA processing</keyword>
<dbReference type="VEuPathDB" id="FungiDB:CPSG_05930"/>